<organism evidence="2 3">
    <name type="scientific">Levilactobacillus angrenensis</name>
    <dbReference type="NCBI Taxonomy" id="2486020"/>
    <lineage>
        <taxon>Bacteria</taxon>
        <taxon>Bacillati</taxon>
        <taxon>Bacillota</taxon>
        <taxon>Bacilli</taxon>
        <taxon>Lactobacillales</taxon>
        <taxon>Lactobacillaceae</taxon>
        <taxon>Levilactobacillus</taxon>
    </lineage>
</organism>
<evidence type="ECO:0000313" key="3">
    <source>
        <dbReference type="Proteomes" id="UP001596258"/>
    </source>
</evidence>
<evidence type="ECO:0000313" key="2">
    <source>
        <dbReference type="EMBL" id="MFC6290124.1"/>
    </source>
</evidence>
<gene>
    <name evidence="2" type="ORF">ACFP1M_08080</name>
</gene>
<dbReference type="Pfam" id="PF15738">
    <property type="entry name" value="YafQ_toxin"/>
    <property type="match status" value="1"/>
</dbReference>
<evidence type="ECO:0000256" key="1">
    <source>
        <dbReference type="ARBA" id="ARBA00022649"/>
    </source>
</evidence>
<name>A0ABW1UCE8_9LACO</name>
<dbReference type="RefSeq" id="WP_263853786.1">
    <property type="nucleotide sequence ID" value="NZ_JBHSSO010000063.1"/>
</dbReference>
<dbReference type="Gene3D" id="3.30.2310.20">
    <property type="entry name" value="RelE-like"/>
    <property type="match status" value="1"/>
</dbReference>
<accession>A0ABW1UCE8</accession>
<sequence length="83" mass="9530">MSLIATCIQAIITDDDAVKKRIHDHALQGQWKGFREFHPARLQNHGGHYDGWIVIYQLNRDFLTLTLVTTGSHEVLRMADCKI</sequence>
<dbReference type="SUPFAM" id="SSF143011">
    <property type="entry name" value="RelE-like"/>
    <property type="match status" value="1"/>
</dbReference>
<dbReference type="InterPro" id="IPR035093">
    <property type="entry name" value="RelE/ParE_toxin_dom_sf"/>
</dbReference>
<dbReference type="InterPro" id="IPR007712">
    <property type="entry name" value="RelE/ParE_toxin"/>
</dbReference>
<comment type="caution">
    <text evidence="2">The sequence shown here is derived from an EMBL/GenBank/DDBJ whole genome shotgun (WGS) entry which is preliminary data.</text>
</comment>
<keyword evidence="1" id="KW-1277">Toxin-antitoxin system</keyword>
<dbReference type="EMBL" id="JBHSSO010000063">
    <property type="protein sequence ID" value="MFC6290124.1"/>
    <property type="molecule type" value="Genomic_DNA"/>
</dbReference>
<dbReference type="Proteomes" id="UP001596258">
    <property type="component" value="Unassembled WGS sequence"/>
</dbReference>
<dbReference type="InterPro" id="IPR004386">
    <property type="entry name" value="Toxin_YafQ-like"/>
</dbReference>
<protein>
    <submittedName>
        <fullName evidence="2">Type II toxin-antitoxin system YafQ family toxin</fullName>
    </submittedName>
</protein>
<proteinExistence type="predicted"/>
<keyword evidence="3" id="KW-1185">Reference proteome</keyword>
<dbReference type="NCBIfam" id="TIGR02385">
    <property type="entry name" value="RelE_StbE"/>
    <property type="match status" value="1"/>
</dbReference>
<reference evidence="3" key="1">
    <citation type="journal article" date="2019" name="Int. J. Syst. Evol. Microbiol.">
        <title>The Global Catalogue of Microorganisms (GCM) 10K type strain sequencing project: providing services to taxonomists for standard genome sequencing and annotation.</title>
        <authorList>
            <consortium name="The Broad Institute Genomics Platform"/>
            <consortium name="The Broad Institute Genome Sequencing Center for Infectious Disease"/>
            <person name="Wu L."/>
            <person name="Ma J."/>
        </authorList>
    </citation>
    <scope>NUCLEOTIDE SEQUENCE [LARGE SCALE GENOMIC DNA]</scope>
    <source>
        <strain evidence="3">CCM 8893</strain>
    </source>
</reference>